<dbReference type="PANTHER" id="PTHR35908">
    <property type="entry name" value="HYPOTHETICAL FUSION PROTEIN"/>
    <property type="match status" value="1"/>
</dbReference>
<evidence type="ECO:0000313" key="3">
    <source>
        <dbReference type="Proteomes" id="UP000605361"/>
    </source>
</evidence>
<dbReference type="Pfam" id="PF18029">
    <property type="entry name" value="Glyoxalase_6"/>
    <property type="match status" value="1"/>
</dbReference>
<dbReference type="InterPro" id="IPR037523">
    <property type="entry name" value="VOC_core"/>
</dbReference>
<sequence>MTTTLSSIVIDCADPVALAAFYGKATGWQPSQGDADFVTLDSGPVSLAFQRIDGYQGPGWPNDGKHVHLEFKVPDVEAATRELAGLGATVPGLQPGGGDWTVLIDPEGHPFCLMAG</sequence>
<proteinExistence type="predicted"/>
<evidence type="ECO:0000313" key="2">
    <source>
        <dbReference type="EMBL" id="MBF8190802.1"/>
    </source>
</evidence>
<dbReference type="PROSITE" id="PS51819">
    <property type="entry name" value="VOC"/>
    <property type="match status" value="1"/>
</dbReference>
<reference evidence="2" key="1">
    <citation type="submission" date="2020-11" db="EMBL/GenBank/DDBJ databases">
        <title>Whole-genome analyses of Nonomuraea sp. K274.</title>
        <authorList>
            <person name="Veyisoglu A."/>
        </authorList>
    </citation>
    <scope>NUCLEOTIDE SEQUENCE</scope>
    <source>
        <strain evidence="2">K274</strain>
    </source>
</reference>
<comment type="caution">
    <text evidence="2">The sequence shown here is derived from an EMBL/GenBank/DDBJ whole genome shotgun (WGS) entry which is preliminary data.</text>
</comment>
<dbReference type="EMBL" id="JADOGI010000135">
    <property type="protein sequence ID" value="MBF8190802.1"/>
    <property type="molecule type" value="Genomic_DNA"/>
</dbReference>
<dbReference type="SUPFAM" id="SSF54593">
    <property type="entry name" value="Glyoxalase/Bleomycin resistance protein/Dihydroxybiphenyl dioxygenase"/>
    <property type="match status" value="1"/>
</dbReference>
<keyword evidence="3" id="KW-1185">Reference proteome</keyword>
<dbReference type="PANTHER" id="PTHR35908:SF1">
    <property type="entry name" value="CONSERVED PROTEIN"/>
    <property type="match status" value="1"/>
</dbReference>
<dbReference type="InterPro" id="IPR041581">
    <property type="entry name" value="Glyoxalase_6"/>
</dbReference>
<dbReference type="AlphaFoldDB" id="A0A931AKQ2"/>
<dbReference type="Proteomes" id="UP000605361">
    <property type="component" value="Unassembled WGS sequence"/>
</dbReference>
<protein>
    <submittedName>
        <fullName evidence="2">VOC family protein</fullName>
    </submittedName>
</protein>
<name>A0A931AKQ2_9ACTN</name>
<evidence type="ECO:0000259" key="1">
    <source>
        <dbReference type="PROSITE" id="PS51819"/>
    </source>
</evidence>
<dbReference type="CDD" id="cd06587">
    <property type="entry name" value="VOC"/>
    <property type="match status" value="1"/>
</dbReference>
<gene>
    <name evidence="2" type="ORF">ITP53_34865</name>
</gene>
<organism evidence="2 3">
    <name type="scientific">Nonomuraea cypriaca</name>
    <dbReference type="NCBI Taxonomy" id="1187855"/>
    <lineage>
        <taxon>Bacteria</taxon>
        <taxon>Bacillati</taxon>
        <taxon>Actinomycetota</taxon>
        <taxon>Actinomycetes</taxon>
        <taxon>Streptosporangiales</taxon>
        <taxon>Streptosporangiaceae</taxon>
        <taxon>Nonomuraea</taxon>
    </lineage>
</organism>
<dbReference type="InterPro" id="IPR029068">
    <property type="entry name" value="Glyas_Bleomycin-R_OHBP_Dase"/>
</dbReference>
<dbReference type="RefSeq" id="WP_195899717.1">
    <property type="nucleotide sequence ID" value="NZ_JADOGI010000135.1"/>
</dbReference>
<dbReference type="Gene3D" id="3.10.180.10">
    <property type="entry name" value="2,3-Dihydroxybiphenyl 1,2-Dioxygenase, domain 1"/>
    <property type="match status" value="1"/>
</dbReference>
<feature type="domain" description="VOC" evidence="1">
    <location>
        <begin position="4"/>
        <end position="116"/>
    </location>
</feature>
<accession>A0A931AKQ2</accession>